<organism evidence="2 3">
    <name type="scientific">Scrofimicrobium canadense</name>
    <dbReference type="NCBI Taxonomy" id="2652290"/>
    <lineage>
        <taxon>Bacteria</taxon>
        <taxon>Bacillati</taxon>
        <taxon>Actinomycetota</taxon>
        <taxon>Actinomycetes</taxon>
        <taxon>Actinomycetales</taxon>
        <taxon>Actinomycetaceae</taxon>
        <taxon>Scrofimicrobium</taxon>
    </lineage>
</organism>
<dbReference type="AlphaFoldDB" id="A0A6N7W429"/>
<dbReference type="SUPFAM" id="SSF116726">
    <property type="entry name" value="TrkA C-terminal domain-like"/>
    <property type="match status" value="1"/>
</dbReference>
<dbReference type="InterPro" id="IPR036721">
    <property type="entry name" value="RCK_C_sf"/>
</dbReference>
<name>A0A6N7W429_9ACTO</name>
<proteinExistence type="predicted"/>
<dbReference type="InterPro" id="IPR003148">
    <property type="entry name" value="RCK_N"/>
</dbReference>
<dbReference type="Gene3D" id="3.30.70.1450">
    <property type="entry name" value="Regulator of K+ conductance, C-terminal domain"/>
    <property type="match status" value="1"/>
</dbReference>
<dbReference type="InterPro" id="IPR036291">
    <property type="entry name" value="NAD(P)-bd_dom_sf"/>
</dbReference>
<evidence type="ECO:0000313" key="2">
    <source>
        <dbReference type="EMBL" id="MSS84161.1"/>
    </source>
</evidence>
<dbReference type="InterPro" id="IPR006037">
    <property type="entry name" value="RCK_C"/>
</dbReference>
<reference evidence="2 3" key="1">
    <citation type="submission" date="2019-08" db="EMBL/GenBank/DDBJ databases">
        <title>In-depth cultivation of the pig gut microbiome towards novel bacterial diversity and tailored functional studies.</title>
        <authorList>
            <person name="Wylensek D."/>
            <person name="Hitch T.C.A."/>
            <person name="Clavel T."/>
        </authorList>
    </citation>
    <scope>NUCLEOTIDE SEQUENCE [LARGE SCALE GENOMIC DNA]</scope>
    <source>
        <strain evidence="2 3">WB03_NA08</strain>
    </source>
</reference>
<feature type="domain" description="RCK C-terminal" evidence="1">
    <location>
        <begin position="141"/>
        <end position="222"/>
    </location>
</feature>
<gene>
    <name evidence="2" type="ORF">FYJ24_05140</name>
</gene>
<evidence type="ECO:0000313" key="3">
    <source>
        <dbReference type="Proteomes" id="UP000470875"/>
    </source>
</evidence>
<sequence>MAEKKRTSGTMVIGLGRFGAAVAATLDSMDKEVLGVEQNRRKVQHFSGLLPIIEADASDPEALDQAGASDFTSAVVGVGSSLEASVLITANLVDLGVESIWAKAVSREHGSILKRIGAHHVVYPEFDAGQRTAHLVGAQMMDYIRLDRDEFVVAKMRPPRELEGFPLGKTKVEEKYGVRIIAVLSPQDPYSYADDNTVIDSSDVIIVSGSAAAVDRFAERPR</sequence>
<dbReference type="PANTHER" id="PTHR43833:SF7">
    <property type="entry name" value="KTR SYSTEM POTASSIUM UPTAKE PROTEIN C"/>
    <property type="match status" value="1"/>
</dbReference>
<dbReference type="GO" id="GO:0008324">
    <property type="term" value="F:monoatomic cation transmembrane transporter activity"/>
    <property type="evidence" value="ECO:0007669"/>
    <property type="project" value="InterPro"/>
</dbReference>
<dbReference type="Proteomes" id="UP000470875">
    <property type="component" value="Unassembled WGS sequence"/>
</dbReference>
<dbReference type="SUPFAM" id="SSF51735">
    <property type="entry name" value="NAD(P)-binding Rossmann-fold domains"/>
    <property type="match status" value="1"/>
</dbReference>
<dbReference type="PROSITE" id="PS51202">
    <property type="entry name" value="RCK_C"/>
    <property type="match status" value="1"/>
</dbReference>
<protein>
    <submittedName>
        <fullName evidence="2">TrkA family potassium uptake protein</fullName>
    </submittedName>
</protein>
<keyword evidence="3" id="KW-1185">Reference proteome</keyword>
<dbReference type="EMBL" id="VULO01000005">
    <property type="protein sequence ID" value="MSS84161.1"/>
    <property type="molecule type" value="Genomic_DNA"/>
</dbReference>
<dbReference type="RefSeq" id="WP_154544259.1">
    <property type="nucleotide sequence ID" value="NZ_VULO01000005.1"/>
</dbReference>
<dbReference type="InterPro" id="IPR050721">
    <property type="entry name" value="Trk_Ktr_HKT_K-transport"/>
</dbReference>
<dbReference type="Pfam" id="PF02254">
    <property type="entry name" value="TrkA_N"/>
    <property type="match status" value="1"/>
</dbReference>
<dbReference type="Gene3D" id="3.40.50.720">
    <property type="entry name" value="NAD(P)-binding Rossmann-like Domain"/>
    <property type="match status" value="1"/>
</dbReference>
<comment type="caution">
    <text evidence="2">The sequence shown here is derived from an EMBL/GenBank/DDBJ whole genome shotgun (WGS) entry which is preliminary data.</text>
</comment>
<dbReference type="PANTHER" id="PTHR43833">
    <property type="entry name" value="POTASSIUM CHANNEL PROTEIN 2-RELATED-RELATED"/>
    <property type="match status" value="1"/>
</dbReference>
<dbReference type="GO" id="GO:0006813">
    <property type="term" value="P:potassium ion transport"/>
    <property type="evidence" value="ECO:0007669"/>
    <property type="project" value="InterPro"/>
</dbReference>
<accession>A0A6N7W429</accession>
<evidence type="ECO:0000259" key="1">
    <source>
        <dbReference type="PROSITE" id="PS51202"/>
    </source>
</evidence>